<comment type="caution">
    <text evidence="2">The sequence shown here is derived from an EMBL/GenBank/DDBJ whole genome shotgun (WGS) entry which is preliminary data.</text>
</comment>
<feature type="compositionally biased region" description="Low complexity" evidence="1">
    <location>
        <begin position="175"/>
        <end position="187"/>
    </location>
</feature>
<feature type="compositionally biased region" description="Low complexity" evidence="1">
    <location>
        <begin position="463"/>
        <end position="493"/>
    </location>
</feature>
<feature type="compositionally biased region" description="Basic and acidic residues" evidence="1">
    <location>
        <begin position="298"/>
        <end position="308"/>
    </location>
</feature>
<feature type="compositionally biased region" description="Low complexity" evidence="1">
    <location>
        <begin position="66"/>
        <end position="85"/>
    </location>
</feature>
<feature type="region of interest" description="Disordered" evidence="1">
    <location>
        <begin position="43"/>
        <end position="206"/>
    </location>
</feature>
<feature type="compositionally biased region" description="Low complexity" evidence="1">
    <location>
        <begin position="131"/>
        <end position="142"/>
    </location>
</feature>
<feature type="compositionally biased region" description="Polar residues" evidence="1">
    <location>
        <begin position="267"/>
        <end position="282"/>
    </location>
</feature>
<feature type="compositionally biased region" description="Low complexity" evidence="1">
    <location>
        <begin position="109"/>
        <end position="122"/>
    </location>
</feature>
<name>A0A9P8CHF4_9HELO</name>
<dbReference type="Proteomes" id="UP000887226">
    <property type="component" value="Unassembled WGS sequence"/>
</dbReference>
<gene>
    <name evidence="2" type="ORF">BJ878DRAFT_495326</name>
</gene>
<evidence type="ECO:0000313" key="3">
    <source>
        <dbReference type="Proteomes" id="UP000887226"/>
    </source>
</evidence>
<proteinExistence type="predicted"/>
<dbReference type="AlphaFoldDB" id="A0A9P8CHF4"/>
<accession>A0A9P8CHF4</accession>
<dbReference type="EMBL" id="MU253790">
    <property type="protein sequence ID" value="KAG9246852.1"/>
    <property type="molecule type" value="Genomic_DNA"/>
</dbReference>
<sequence length="493" mass="52659">MGACVSCALGDAPHKEGYGYGGDVVKQHARNQEFSRFDASFQPTAGEATGNAGALNALEGTPGPESTPVAIPPAAISPPSTHTSPKMPPTTAQFDVPGQQRPDQPPPLDRQQPNFPLLNNQQRRYPPNGPQQPNFQPLNGQQSQGNGTPRKPMPPNQQFPPRQQSHSPQPPAPVYAPQAQRVPPVAAFEMQGSPTTEAFDPYNEPMELEAPHGGFLRHNRASAALSIISTYDDDTPAAARGRMGGRGGMQPGRGRGGPGPRAGFGGNPSQSSANDPRPSSRQGGERRPMLPFAGDQGSDSRQRSDSRGSEFSTPYPFTNDPRPSSRQRGGGGIPPRGDSRGPGFSPPMPSENEQRKSSRGNNRPAPLFASEQRPSSRGSNRGPAPPFANDQRPSSRNAGERRPMPQFANDQRPNSRGSNRGQQPDFGPPPFAQEQRSSSRNGGGRRGPPMNRRGGPPGPGGRSPPTQQQQMQYPQQRGPQQQRSGPGPAYSMQ</sequence>
<reference evidence="2" key="1">
    <citation type="journal article" date="2021" name="IMA Fungus">
        <title>Genomic characterization of three marine fungi, including Emericellopsis atlantica sp. nov. with signatures of a generalist lifestyle and marine biomass degradation.</title>
        <authorList>
            <person name="Hagestad O.C."/>
            <person name="Hou L."/>
            <person name="Andersen J.H."/>
            <person name="Hansen E.H."/>
            <person name="Altermark B."/>
            <person name="Li C."/>
            <person name="Kuhnert E."/>
            <person name="Cox R.J."/>
            <person name="Crous P.W."/>
            <person name="Spatafora J.W."/>
            <person name="Lail K."/>
            <person name="Amirebrahimi M."/>
            <person name="Lipzen A."/>
            <person name="Pangilinan J."/>
            <person name="Andreopoulos W."/>
            <person name="Hayes R.D."/>
            <person name="Ng V."/>
            <person name="Grigoriev I.V."/>
            <person name="Jackson S.A."/>
            <person name="Sutton T.D.S."/>
            <person name="Dobson A.D.W."/>
            <person name="Rama T."/>
        </authorList>
    </citation>
    <scope>NUCLEOTIDE SEQUENCE</scope>
    <source>
        <strain evidence="2">TRa3180A</strain>
    </source>
</reference>
<keyword evidence="3" id="KW-1185">Reference proteome</keyword>
<evidence type="ECO:0000256" key="1">
    <source>
        <dbReference type="SAM" id="MobiDB-lite"/>
    </source>
</evidence>
<protein>
    <submittedName>
        <fullName evidence="2">Uncharacterized protein</fullName>
    </submittedName>
</protein>
<evidence type="ECO:0000313" key="2">
    <source>
        <dbReference type="EMBL" id="KAG9246852.1"/>
    </source>
</evidence>
<organism evidence="2 3">
    <name type="scientific">Calycina marina</name>
    <dbReference type="NCBI Taxonomy" id="1763456"/>
    <lineage>
        <taxon>Eukaryota</taxon>
        <taxon>Fungi</taxon>
        <taxon>Dikarya</taxon>
        <taxon>Ascomycota</taxon>
        <taxon>Pezizomycotina</taxon>
        <taxon>Leotiomycetes</taxon>
        <taxon>Helotiales</taxon>
        <taxon>Pezizellaceae</taxon>
        <taxon>Calycina</taxon>
    </lineage>
</organism>
<feature type="region of interest" description="Disordered" evidence="1">
    <location>
        <begin position="230"/>
        <end position="493"/>
    </location>
</feature>
<dbReference type="OrthoDB" id="10542233at2759"/>
<feature type="compositionally biased region" description="Polar residues" evidence="1">
    <location>
        <begin position="408"/>
        <end position="422"/>
    </location>
</feature>
<feature type="compositionally biased region" description="Gly residues" evidence="1">
    <location>
        <begin position="242"/>
        <end position="266"/>
    </location>
</feature>